<protein>
    <submittedName>
        <fullName evidence="2">Uncharacterized protein</fullName>
    </submittedName>
</protein>
<name>A0A8S2VPF2_9BILA</name>
<dbReference type="PANTHER" id="PTHR23272">
    <property type="entry name" value="BED FINGER-RELATED"/>
    <property type="match status" value="1"/>
</dbReference>
<feature type="non-terminal residue" evidence="2">
    <location>
        <position position="1"/>
    </location>
</feature>
<dbReference type="Proteomes" id="UP000682733">
    <property type="component" value="Unassembled WGS sequence"/>
</dbReference>
<comment type="caution">
    <text evidence="2">The sequence shown here is derived from an EMBL/GenBank/DDBJ whole genome shotgun (WGS) entry which is preliminary data.</text>
</comment>
<dbReference type="InterPro" id="IPR012337">
    <property type="entry name" value="RNaseH-like_sf"/>
</dbReference>
<organism evidence="2 3">
    <name type="scientific">Didymodactylos carnosus</name>
    <dbReference type="NCBI Taxonomy" id="1234261"/>
    <lineage>
        <taxon>Eukaryota</taxon>
        <taxon>Metazoa</taxon>
        <taxon>Spiralia</taxon>
        <taxon>Gnathifera</taxon>
        <taxon>Rotifera</taxon>
        <taxon>Eurotatoria</taxon>
        <taxon>Bdelloidea</taxon>
        <taxon>Philodinida</taxon>
        <taxon>Philodinidae</taxon>
        <taxon>Didymodactylos</taxon>
    </lineage>
</organism>
<dbReference type="SUPFAM" id="SSF53098">
    <property type="entry name" value="Ribonuclease H-like"/>
    <property type="match status" value="1"/>
</dbReference>
<proteinExistence type="predicted"/>
<gene>
    <name evidence="2" type="ORF">TMI583_LOCUS43678</name>
</gene>
<dbReference type="EMBL" id="CAJOBA010073498">
    <property type="protein sequence ID" value="CAF4404765.1"/>
    <property type="molecule type" value="Genomic_DNA"/>
</dbReference>
<evidence type="ECO:0000256" key="1">
    <source>
        <dbReference type="SAM" id="MobiDB-lite"/>
    </source>
</evidence>
<evidence type="ECO:0000313" key="2">
    <source>
        <dbReference type="EMBL" id="CAF4404765.1"/>
    </source>
</evidence>
<feature type="non-terminal residue" evidence="2">
    <location>
        <position position="228"/>
    </location>
</feature>
<feature type="compositionally biased region" description="Acidic residues" evidence="1">
    <location>
        <begin position="13"/>
        <end position="31"/>
    </location>
</feature>
<evidence type="ECO:0000313" key="3">
    <source>
        <dbReference type="Proteomes" id="UP000682733"/>
    </source>
</evidence>
<accession>A0A8S2VPF2</accession>
<sequence length="228" mass="26425">KSLNDSIRAMSMEDLDVEEEGGSDNETDDSEIQTAENENDTWAVDVIVDAEDEDSNELGEIIQKVRNLVKIIKRSSIVTSYVNNLKLQYNVNRSLQLDCITRWNSTLLMVEIMLLHKPVMHQLFADKHLIDIKTEQKTRMTLNELSSDDWNVLESVQMALKPFYEGTKLLSGSHYATVGMAFFAIHNIKEFLQEPARDDHTLNKLKQMLLEQLDKYFERDRQQCELIK</sequence>
<reference evidence="2" key="1">
    <citation type="submission" date="2021-02" db="EMBL/GenBank/DDBJ databases">
        <authorList>
            <person name="Nowell W R."/>
        </authorList>
    </citation>
    <scope>NUCLEOTIDE SEQUENCE</scope>
</reference>
<dbReference type="PANTHER" id="PTHR23272:SF166">
    <property type="entry name" value="ZINC FINGER BED DOMAIN-CONTAINING PROTEIN RICESLEEPER 2-LIKE ISOFORM X1"/>
    <property type="match status" value="1"/>
</dbReference>
<dbReference type="AlphaFoldDB" id="A0A8S2VPF2"/>
<feature type="region of interest" description="Disordered" evidence="1">
    <location>
        <begin position="1"/>
        <end position="38"/>
    </location>
</feature>